<evidence type="ECO:0000313" key="2">
    <source>
        <dbReference type="EMBL" id="SEG54333.1"/>
    </source>
</evidence>
<reference evidence="3" key="1">
    <citation type="submission" date="2016-10" db="EMBL/GenBank/DDBJ databases">
        <authorList>
            <person name="Varghese N."/>
            <person name="Submissions S."/>
        </authorList>
    </citation>
    <scope>NUCLEOTIDE SEQUENCE [LARGE SCALE GENOMIC DNA]</scope>
    <source>
        <strain evidence="3">DSM 21580</strain>
    </source>
</reference>
<organism evidence="2 3">
    <name type="scientific">Halpernia humi</name>
    <dbReference type="NCBI Taxonomy" id="493375"/>
    <lineage>
        <taxon>Bacteria</taxon>
        <taxon>Pseudomonadati</taxon>
        <taxon>Bacteroidota</taxon>
        <taxon>Flavobacteriia</taxon>
        <taxon>Flavobacteriales</taxon>
        <taxon>Weeksellaceae</taxon>
        <taxon>Chryseobacterium group</taxon>
        <taxon>Halpernia</taxon>
    </lineage>
</organism>
<dbReference type="AlphaFoldDB" id="A0A1H6B0F3"/>
<keyword evidence="3" id="KW-1185">Reference proteome</keyword>
<dbReference type="RefSeq" id="WP_103914488.1">
    <property type="nucleotide sequence ID" value="NZ_FNUS01000007.1"/>
</dbReference>
<keyword evidence="1" id="KW-1133">Transmembrane helix</keyword>
<dbReference type="EMBL" id="FNUS01000007">
    <property type="protein sequence ID" value="SEG54333.1"/>
    <property type="molecule type" value="Genomic_DNA"/>
</dbReference>
<feature type="transmembrane region" description="Helical" evidence="1">
    <location>
        <begin position="46"/>
        <end position="64"/>
    </location>
</feature>
<feature type="transmembrane region" description="Helical" evidence="1">
    <location>
        <begin position="70"/>
        <end position="89"/>
    </location>
</feature>
<gene>
    <name evidence="2" type="ORF">SAMN05421847_2635</name>
</gene>
<evidence type="ECO:0000313" key="3">
    <source>
        <dbReference type="Proteomes" id="UP000236738"/>
    </source>
</evidence>
<sequence length="213" mass="24858">MLENDLKEIWNNSSKTSEIAIETNLLKEELNASLQNIHKKIKYRDIREISASVVGILIFGYLFFEIPFPLTKIACVLTIVWFLFVLLKYRKSKIQNSKIDFDLPLAEQLKQQKNFMLKQANLLDSALYWYAIPPFILNFLFILGLGNPSDYFWNNSVADKLLPLSIDLKIITLIGLVMFYAFTFWINKNALNRDVKPLLESIEKIQKQINTFE</sequence>
<protein>
    <submittedName>
        <fullName evidence="2">Uncharacterized protein</fullName>
    </submittedName>
</protein>
<proteinExistence type="predicted"/>
<name>A0A1H6B0F3_9FLAO</name>
<feature type="transmembrane region" description="Helical" evidence="1">
    <location>
        <begin position="126"/>
        <end position="146"/>
    </location>
</feature>
<evidence type="ECO:0000256" key="1">
    <source>
        <dbReference type="SAM" id="Phobius"/>
    </source>
</evidence>
<keyword evidence="1" id="KW-0472">Membrane</keyword>
<keyword evidence="1" id="KW-0812">Transmembrane</keyword>
<feature type="transmembrane region" description="Helical" evidence="1">
    <location>
        <begin position="166"/>
        <end position="186"/>
    </location>
</feature>
<accession>A0A1H6B0F3</accession>
<dbReference type="OrthoDB" id="1441218at2"/>
<dbReference type="Proteomes" id="UP000236738">
    <property type="component" value="Unassembled WGS sequence"/>
</dbReference>